<evidence type="ECO:0000256" key="1">
    <source>
        <dbReference type="ARBA" id="ARBA00007387"/>
    </source>
</evidence>
<dbReference type="PANTHER" id="PTHR12265">
    <property type="entry name" value="TRANSMEMBRANE PROTEIN 53"/>
    <property type="match status" value="1"/>
</dbReference>
<evidence type="ECO:0000256" key="4">
    <source>
        <dbReference type="ARBA" id="ARBA00023136"/>
    </source>
</evidence>
<accession>A0AAW1BRD0</accession>
<evidence type="ECO:0000313" key="8">
    <source>
        <dbReference type="EMBL" id="KAK9404336.1"/>
    </source>
</evidence>
<keyword evidence="9" id="KW-1185">Reference proteome</keyword>
<organism evidence="8 9">
    <name type="scientific">Crotalus adamanteus</name>
    <name type="common">Eastern diamondback rattlesnake</name>
    <dbReference type="NCBI Taxonomy" id="8729"/>
    <lineage>
        <taxon>Eukaryota</taxon>
        <taxon>Metazoa</taxon>
        <taxon>Chordata</taxon>
        <taxon>Craniata</taxon>
        <taxon>Vertebrata</taxon>
        <taxon>Euteleostomi</taxon>
        <taxon>Lepidosauria</taxon>
        <taxon>Squamata</taxon>
        <taxon>Bifurcata</taxon>
        <taxon>Unidentata</taxon>
        <taxon>Episquamata</taxon>
        <taxon>Toxicofera</taxon>
        <taxon>Serpentes</taxon>
        <taxon>Colubroidea</taxon>
        <taxon>Viperidae</taxon>
        <taxon>Crotalinae</taxon>
        <taxon>Crotalus</taxon>
    </lineage>
</organism>
<protein>
    <submittedName>
        <fullName evidence="8">Transmembrane protein 53</fullName>
    </submittedName>
</protein>
<gene>
    <name evidence="8" type="ORF">NXF25_009163</name>
</gene>
<evidence type="ECO:0000256" key="5">
    <source>
        <dbReference type="ARBA" id="ARBA00023242"/>
    </source>
</evidence>
<dbReference type="PANTHER" id="PTHR12265:SF30">
    <property type="entry name" value="TRANSMEMBRANE PROTEIN 53"/>
    <property type="match status" value="1"/>
</dbReference>
<dbReference type="SUPFAM" id="SSF53474">
    <property type="entry name" value="alpha/beta-Hydrolases"/>
    <property type="match status" value="1"/>
</dbReference>
<dbReference type="Pfam" id="PF05705">
    <property type="entry name" value="DUF829"/>
    <property type="match status" value="1"/>
</dbReference>
<reference evidence="8 9" key="1">
    <citation type="journal article" date="2024" name="Proc. Natl. Acad. Sci. U.S.A.">
        <title>The genetic regulatory architecture and epigenomic basis for age-related changes in rattlesnake venom.</title>
        <authorList>
            <person name="Hogan M.P."/>
            <person name="Holding M.L."/>
            <person name="Nystrom G.S."/>
            <person name="Colston T.J."/>
            <person name="Bartlett D.A."/>
            <person name="Mason A.J."/>
            <person name="Ellsworth S.A."/>
            <person name="Rautsaw R.M."/>
            <person name="Lawrence K.C."/>
            <person name="Strickland J.L."/>
            <person name="He B."/>
            <person name="Fraser P."/>
            <person name="Margres M.J."/>
            <person name="Gilbert D.M."/>
            <person name="Gibbs H.L."/>
            <person name="Parkinson C.L."/>
            <person name="Rokyta D.R."/>
        </authorList>
    </citation>
    <scope>NUCLEOTIDE SEQUENCE [LARGE SCALE GENOMIC DNA]</scope>
    <source>
        <strain evidence="8">DRR0105</strain>
    </source>
</reference>
<evidence type="ECO:0000256" key="7">
    <source>
        <dbReference type="SAM" id="MobiDB-lite"/>
    </source>
</evidence>
<proteinExistence type="inferred from homology"/>
<evidence type="ECO:0000256" key="6">
    <source>
        <dbReference type="ARBA" id="ARBA00034303"/>
    </source>
</evidence>
<dbReference type="Proteomes" id="UP001474421">
    <property type="component" value="Unassembled WGS sequence"/>
</dbReference>
<evidence type="ECO:0000313" key="9">
    <source>
        <dbReference type="Proteomes" id="UP001474421"/>
    </source>
</evidence>
<keyword evidence="3" id="KW-1133">Transmembrane helix</keyword>
<evidence type="ECO:0000256" key="2">
    <source>
        <dbReference type="ARBA" id="ARBA00022692"/>
    </source>
</evidence>
<sequence length="356" mass="40205">MPFGQRTAKRPTTASLPAGPNGASVARAAKLLRRPAVELSRVLGHPSCLGGQKVGHFRWGGKRRKKTEAAVANAGAAMGRRARELGCVVEFPPERSAETFSEKGDKINPPVVIMLGWAGCKDRYLEKYSAIYLQKGCVVIRYTAPWRLVFFSESLGIKSMRTLATKLLEVLFDYKVETKPLLFHVFSNGGFMLYRYIVELLHTQQQFQHLRVVGTVFDSAPGRRNLKGAVRAFSVVLASYNVCIKYFLLLSFAVLVVTLRIVLYPVTRFIHESHYEAMLNQPSKWPELYLYSKADSVILTRDIEDMVQARRQHQVLIKTVDFLHSDHVSHLRAYPTSYATHCISFMYSCIESTSSH</sequence>
<comment type="subcellular location">
    <subcellularLocation>
        <location evidence="6">Nucleus outer membrane</location>
        <topology evidence="6">Single-pass membrane protein</topology>
    </subcellularLocation>
</comment>
<dbReference type="AlphaFoldDB" id="A0AAW1BRD0"/>
<evidence type="ECO:0000256" key="3">
    <source>
        <dbReference type="ARBA" id="ARBA00022989"/>
    </source>
</evidence>
<dbReference type="InterPro" id="IPR008547">
    <property type="entry name" value="DUF829_TMEM53"/>
</dbReference>
<dbReference type="GO" id="GO:0005640">
    <property type="term" value="C:nuclear outer membrane"/>
    <property type="evidence" value="ECO:0007669"/>
    <property type="project" value="UniProtKB-SubCell"/>
</dbReference>
<feature type="region of interest" description="Disordered" evidence="7">
    <location>
        <begin position="1"/>
        <end position="22"/>
    </location>
</feature>
<keyword evidence="5" id="KW-0539">Nucleus</keyword>
<comment type="similarity">
    <text evidence="1">Belongs to the TMEM53 family.</text>
</comment>
<dbReference type="EMBL" id="JAOTOJ010000003">
    <property type="protein sequence ID" value="KAK9404336.1"/>
    <property type="molecule type" value="Genomic_DNA"/>
</dbReference>
<dbReference type="InterPro" id="IPR029058">
    <property type="entry name" value="AB_hydrolase_fold"/>
</dbReference>
<keyword evidence="4" id="KW-0472">Membrane</keyword>
<name>A0AAW1BRD0_CROAD</name>
<keyword evidence="2 8" id="KW-0812">Transmembrane</keyword>
<comment type="caution">
    <text evidence="8">The sequence shown here is derived from an EMBL/GenBank/DDBJ whole genome shotgun (WGS) entry which is preliminary data.</text>
</comment>